<protein>
    <submittedName>
        <fullName evidence="2">Flagellar hook-associated protein 3</fullName>
    </submittedName>
</protein>
<comment type="caution">
    <text evidence="2">The sequence shown here is derived from an EMBL/GenBank/DDBJ whole genome shotgun (WGS) entry which is preliminary data.</text>
</comment>
<dbReference type="InterPro" id="IPR013384">
    <property type="entry name" value="Flagell_FlgL"/>
</dbReference>
<dbReference type="NCBIfam" id="TIGR02550">
    <property type="entry name" value="flagell_flgL"/>
    <property type="match status" value="1"/>
</dbReference>
<dbReference type="InterPro" id="IPR001029">
    <property type="entry name" value="Flagellin_N"/>
</dbReference>
<gene>
    <name evidence="2" type="primary">flgL</name>
    <name evidence="2" type="ORF">F8A88_06750</name>
</gene>
<keyword evidence="3" id="KW-1185">Reference proteome</keyword>
<feature type="domain" description="Flagellin N-terminal" evidence="1">
    <location>
        <begin position="3"/>
        <end position="137"/>
    </location>
</feature>
<proteinExistence type="predicted"/>
<dbReference type="GO" id="GO:0009424">
    <property type="term" value="C:bacterial-type flagellum hook"/>
    <property type="evidence" value="ECO:0007669"/>
    <property type="project" value="InterPro"/>
</dbReference>
<reference evidence="2 3" key="1">
    <citation type="journal article" date="2017" name="Int. J. Syst. Evol. Microbiol.">
        <title>Desulfovibrio senegalensis sp. nov., a mesophilic sulfate reducer isolated from marine sediment.</title>
        <authorList>
            <person name="Thioye A."/>
            <person name="Gam Z.B.A."/>
            <person name="Mbengue M."/>
            <person name="Cayol J.L."/>
            <person name="Joseph-Bartoli M."/>
            <person name="Toure-Kane C."/>
            <person name="Labat M."/>
        </authorList>
    </citation>
    <scope>NUCLEOTIDE SEQUENCE [LARGE SCALE GENOMIC DNA]</scope>
    <source>
        <strain evidence="2 3">DSM 101509</strain>
    </source>
</reference>
<dbReference type="OrthoDB" id="9758307at2"/>
<sequence length="400" mass="42939">MRISTSQIYASTLSQLNSSLTDVMELNTMNTTQKRINSPSDDPAGMGLTMELRAYDSSLSGYVENCSVASSMLSLQDEEFMLASEQITAALELAEQGSTGTYEFDQLVLMAEEAAGYVDSLFNIANTKYGEDSVFAGDDLGDDAYEYGLGVSMTNDTLSNGNFTSVTGEIDSTLSVRFDETGTVGGTDDLDYSYSTDGGQTWTSAVLAAGDTTLVIDDCEVEMLSGTAVTEEDEANGVEGSEFLIRTAVYYTGSDKDMDLYVAENTEMDVTTVGSEYFGGIDPVTGEAYEEPNLFESLCELEAYLAVGDADGVADALEELREAQTNLEAGNANVGARENRASYMQQSQGLVQEVLASSISMEEDANATQLAIELEQANYVYEAVISSTAKIIDMSLLNYI</sequence>
<evidence type="ECO:0000259" key="1">
    <source>
        <dbReference type="Pfam" id="PF00669"/>
    </source>
</evidence>
<dbReference type="SUPFAM" id="SSF64518">
    <property type="entry name" value="Phase 1 flagellin"/>
    <property type="match status" value="1"/>
</dbReference>
<keyword evidence="2" id="KW-0282">Flagellum</keyword>
<dbReference type="PANTHER" id="PTHR42792:SF1">
    <property type="entry name" value="FLAGELLAR HOOK-ASSOCIATED PROTEIN 3"/>
    <property type="match status" value="1"/>
</dbReference>
<dbReference type="GO" id="GO:0005198">
    <property type="term" value="F:structural molecule activity"/>
    <property type="evidence" value="ECO:0007669"/>
    <property type="project" value="InterPro"/>
</dbReference>
<dbReference type="EMBL" id="WAIE01000002">
    <property type="protein sequence ID" value="KAB1442159.1"/>
    <property type="molecule type" value="Genomic_DNA"/>
</dbReference>
<dbReference type="PANTHER" id="PTHR42792">
    <property type="entry name" value="FLAGELLIN"/>
    <property type="match status" value="1"/>
</dbReference>
<name>A0A6N6N2C3_9BACT</name>
<organism evidence="2 3">
    <name type="scientific">Pseudodesulfovibrio senegalensis</name>
    <dbReference type="NCBI Taxonomy" id="1721087"/>
    <lineage>
        <taxon>Bacteria</taxon>
        <taxon>Pseudomonadati</taxon>
        <taxon>Thermodesulfobacteriota</taxon>
        <taxon>Desulfovibrionia</taxon>
        <taxon>Desulfovibrionales</taxon>
        <taxon>Desulfovibrionaceae</taxon>
    </lineage>
</organism>
<evidence type="ECO:0000313" key="3">
    <source>
        <dbReference type="Proteomes" id="UP000438699"/>
    </source>
</evidence>
<dbReference type="GO" id="GO:0071973">
    <property type="term" value="P:bacterial-type flagellum-dependent cell motility"/>
    <property type="evidence" value="ECO:0007669"/>
    <property type="project" value="InterPro"/>
</dbReference>
<dbReference type="Proteomes" id="UP000438699">
    <property type="component" value="Unassembled WGS sequence"/>
</dbReference>
<dbReference type="Pfam" id="PF00669">
    <property type="entry name" value="Flagellin_N"/>
    <property type="match status" value="1"/>
</dbReference>
<dbReference type="InterPro" id="IPR001492">
    <property type="entry name" value="Flagellin"/>
</dbReference>
<dbReference type="RefSeq" id="WP_151150381.1">
    <property type="nucleotide sequence ID" value="NZ_WAIE01000002.1"/>
</dbReference>
<dbReference type="AlphaFoldDB" id="A0A6N6N2C3"/>
<keyword evidence="2" id="KW-0966">Cell projection</keyword>
<dbReference type="Gene3D" id="1.20.1330.10">
    <property type="entry name" value="f41 fragment of flagellin, N-terminal domain"/>
    <property type="match status" value="2"/>
</dbReference>
<evidence type="ECO:0000313" key="2">
    <source>
        <dbReference type="EMBL" id="KAB1442159.1"/>
    </source>
</evidence>
<accession>A0A6N6N2C3</accession>
<keyword evidence="2" id="KW-0969">Cilium</keyword>